<dbReference type="EMBL" id="FNPX01000003">
    <property type="protein sequence ID" value="SDY82425.1"/>
    <property type="molecule type" value="Genomic_DNA"/>
</dbReference>
<keyword evidence="1" id="KW-1133">Transmembrane helix</keyword>
<dbReference type="AlphaFoldDB" id="A0A1H3N1V1"/>
<keyword evidence="1" id="KW-0472">Membrane</keyword>
<keyword evidence="1" id="KW-0812">Transmembrane</keyword>
<gene>
    <name evidence="2" type="ORF">SAMN05444004_103233</name>
</gene>
<proteinExistence type="predicted"/>
<keyword evidence="3" id="KW-1185">Reference proteome</keyword>
<evidence type="ECO:0000256" key="1">
    <source>
        <dbReference type="SAM" id="Phobius"/>
    </source>
</evidence>
<name>A0A1H3N1V1_9RHOB</name>
<organism evidence="2 3">
    <name type="scientific">Jannaschia faecimaris</name>
    <dbReference type="NCBI Taxonomy" id="1244108"/>
    <lineage>
        <taxon>Bacteria</taxon>
        <taxon>Pseudomonadati</taxon>
        <taxon>Pseudomonadota</taxon>
        <taxon>Alphaproteobacteria</taxon>
        <taxon>Rhodobacterales</taxon>
        <taxon>Roseobacteraceae</taxon>
        <taxon>Jannaschia</taxon>
    </lineage>
</organism>
<evidence type="ECO:0000313" key="3">
    <source>
        <dbReference type="Proteomes" id="UP000198914"/>
    </source>
</evidence>
<reference evidence="3" key="1">
    <citation type="submission" date="2016-10" db="EMBL/GenBank/DDBJ databases">
        <authorList>
            <person name="Varghese N."/>
            <person name="Submissions S."/>
        </authorList>
    </citation>
    <scope>NUCLEOTIDE SEQUENCE [LARGE SCALE GENOMIC DNA]</scope>
    <source>
        <strain evidence="3">DSM 100420</strain>
    </source>
</reference>
<feature type="transmembrane region" description="Helical" evidence="1">
    <location>
        <begin position="27"/>
        <end position="50"/>
    </location>
</feature>
<protein>
    <submittedName>
        <fullName evidence="2">Uncharacterized protein</fullName>
    </submittedName>
</protein>
<evidence type="ECO:0000313" key="2">
    <source>
        <dbReference type="EMBL" id="SDY82425.1"/>
    </source>
</evidence>
<dbReference type="STRING" id="1244108.SAMN05444004_103233"/>
<accession>A0A1H3N1V1</accession>
<sequence>MEISMQMARFRPHLSQAIISSSLYARYVHLVAAITGVSLSRAFLIVGFFFRGQVPLKPKSLGGAAQSETGLDFDVCQELRDFAGKAFDPA</sequence>
<dbReference type="Proteomes" id="UP000198914">
    <property type="component" value="Unassembled WGS sequence"/>
</dbReference>